<dbReference type="Proteomes" id="UP000217994">
    <property type="component" value="Unassembled WGS sequence"/>
</dbReference>
<dbReference type="EMBL" id="MTZU01000002">
    <property type="protein sequence ID" value="PCE34417.1"/>
    <property type="molecule type" value="Genomic_DNA"/>
</dbReference>
<accession>A0A2A4FMX9</accession>
<dbReference type="AlphaFoldDB" id="A0A2A4FMX9"/>
<reference evidence="1 2" key="1">
    <citation type="submission" date="2017-01" db="EMBL/GenBank/DDBJ databases">
        <title>Whole-Genome Shotgun Sequencing of Two beta-Proteobacterial Species in Search of the Bulgecin Biosynthetic Cluster.</title>
        <authorList>
            <person name="Horsman M.E."/>
            <person name="Marous D.R."/>
            <person name="Li R."/>
            <person name="Oliver R.A."/>
            <person name="Byun B."/>
            <person name="Emrich S.J."/>
            <person name="Boggess B."/>
            <person name="Townsend C.A."/>
            <person name="Mobashery S."/>
        </authorList>
    </citation>
    <scope>NUCLEOTIDE SEQUENCE [LARGE SCALE GENOMIC DNA]</scope>
    <source>
        <strain evidence="1 2">ATCC 31433</strain>
    </source>
</reference>
<dbReference type="RefSeq" id="WP_084909900.1">
    <property type="nucleotide sequence ID" value="NZ_CP020738.1"/>
</dbReference>
<comment type="caution">
    <text evidence="1">The sequence shown here is derived from an EMBL/GenBank/DDBJ whole genome shotgun (WGS) entry which is preliminary data.</text>
</comment>
<protein>
    <submittedName>
        <fullName evidence="1">Uncharacterized protein</fullName>
    </submittedName>
</protein>
<dbReference type="GeneID" id="69001524"/>
<evidence type="ECO:0000313" key="2">
    <source>
        <dbReference type="Proteomes" id="UP000217994"/>
    </source>
</evidence>
<sequence length="164" mass="18919">MPTDAFIKGFRYELANRAFALRAIARVARRLDGDARLPFWEAYLKLEQFNVPRYRAAAETWGLDAAPGWWTRGKAWVVGSVPRLLLTSLLKFVYAQTVPYLDELRNLRRIGPAKAHLFLDYMVDQEALQVDMMRLALDGRYAEVTHRLDAFLRQYEEARPAATA</sequence>
<proteinExistence type="predicted"/>
<gene>
    <name evidence="1" type="ORF">BZL54_00090</name>
</gene>
<name>A0A2A4FMX9_9BURK</name>
<evidence type="ECO:0000313" key="1">
    <source>
        <dbReference type="EMBL" id="PCE34417.1"/>
    </source>
</evidence>
<organism evidence="1 2">
    <name type="scientific">Burkholderia ubonensis subsp. mesacidophila</name>
    <dbReference type="NCBI Taxonomy" id="265293"/>
    <lineage>
        <taxon>Bacteria</taxon>
        <taxon>Pseudomonadati</taxon>
        <taxon>Pseudomonadota</taxon>
        <taxon>Betaproteobacteria</taxon>
        <taxon>Burkholderiales</taxon>
        <taxon>Burkholderiaceae</taxon>
        <taxon>Burkholderia</taxon>
        <taxon>Burkholderia cepacia complex</taxon>
    </lineage>
</organism>